<dbReference type="GO" id="GO:0016836">
    <property type="term" value="F:hydro-lyase activity"/>
    <property type="evidence" value="ECO:0007669"/>
    <property type="project" value="UniProtKB-ARBA"/>
</dbReference>
<comment type="similarity">
    <text evidence="1 3">Belongs to the enoyl-CoA hydratase/isomerase family.</text>
</comment>
<evidence type="ECO:0000256" key="2">
    <source>
        <dbReference type="ARBA" id="ARBA00023239"/>
    </source>
</evidence>
<dbReference type="EMBL" id="FMYM01000003">
    <property type="protein sequence ID" value="SDB90746.1"/>
    <property type="molecule type" value="Genomic_DNA"/>
</dbReference>
<keyword evidence="5" id="KW-1185">Reference proteome</keyword>
<evidence type="ECO:0000313" key="5">
    <source>
        <dbReference type="Proteomes" id="UP000242662"/>
    </source>
</evidence>
<dbReference type="AlphaFoldDB" id="A0A1G6HBD5"/>
<dbReference type="RefSeq" id="WP_090774944.1">
    <property type="nucleotide sequence ID" value="NZ_FMYM01000003.1"/>
</dbReference>
<evidence type="ECO:0000256" key="3">
    <source>
        <dbReference type="RuleBase" id="RU003707"/>
    </source>
</evidence>
<evidence type="ECO:0000313" key="4">
    <source>
        <dbReference type="EMBL" id="SDB90746.1"/>
    </source>
</evidence>
<dbReference type="Proteomes" id="UP000242662">
    <property type="component" value="Unassembled WGS sequence"/>
</dbReference>
<dbReference type="Pfam" id="PF00378">
    <property type="entry name" value="ECH_1"/>
    <property type="match status" value="1"/>
</dbReference>
<name>A0A1G6HBD5_9BACI</name>
<dbReference type="STRING" id="1464122.SAMN05421737_10378"/>
<dbReference type="PANTHER" id="PTHR11941:SF54">
    <property type="entry name" value="ENOYL-COA HYDRATASE, MITOCHONDRIAL"/>
    <property type="match status" value="1"/>
</dbReference>
<dbReference type="PROSITE" id="PS00166">
    <property type="entry name" value="ENOYL_COA_HYDRATASE"/>
    <property type="match status" value="1"/>
</dbReference>
<accession>A0A1G6HBD5</accession>
<dbReference type="OrthoDB" id="9775794at2"/>
<dbReference type="CDD" id="cd06558">
    <property type="entry name" value="crotonase-like"/>
    <property type="match status" value="1"/>
</dbReference>
<dbReference type="PANTHER" id="PTHR11941">
    <property type="entry name" value="ENOYL-COA HYDRATASE-RELATED"/>
    <property type="match status" value="1"/>
</dbReference>
<dbReference type="InterPro" id="IPR029045">
    <property type="entry name" value="ClpP/crotonase-like_dom_sf"/>
</dbReference>
<dbReference type="InterPro" id="IPR018376">
    <property type="entry name" value="Enoyl-CoA_hyd/isom_CS"/>
</dbReference>
<dbReference type="InterPro" id="IPR014748">
    <property type="entry name" value="Enoyl-CoA_hydra_C"/>
</dbReference>
<dbReference type="SUPFAM" id="SSF52096">
    <property type="entry name" value="ClpP/crotonase"/>
    <property type="match status" value="1"/>
</dbReference>
<dbReference type="FunFam" id="1.10.12.10:FF:000001">
    <property type="entry name" value="Probable enoyl-CoA hydratase, mitochondrial"/>
    <property type="match status" value="1"/>
</dbReference>
<dbReference type="InterPro" id="IPR001753">
    <property type="entry name" value="Enoyl-CoA_hydra/iso"/>
</dbReference>
<protein>
    <submittedName>
        <fullName evidence="4">Enoyl-CoA hydratase</fullName>
    </submittedName>
</protein>
<sequence>MYDYIDTSVTDGVARIELNRPNQFNALNRVMVKEIVSTLTMYDRDDEVRVLMLTGKGRAFSAGADIDEMVSETPISLELLNQFADWDQFASLKKPLIGAVHGYVFGGGFELALCCDLLIAAEGTTFAFPEVNLGVMPGAGGTQRLTKLIGRTRALRWLLTGERMAVDEAKACGIVIDVVHPEALESEAHKYATTLAAKPPLSLRMIKDAVNYAVDVPLREGMGYERKNFYALFASEDQTEGMCAFVDKRTPQFKGK</sequence>
<proteinExistence type="inferred from homology"/>
<evidence type="ECO:0000256" key="1">
    <source>
        <dbReference type="ARBA" id="ARBA00005254"/>
    </source>
</evidence>
<organism evidence="4 5">
    <name type="scientific">Shouchella lonarensis</name>
    <dbReference type="NCBI Taxonomy" id="1464122"/>
    <lineage>
        <taxon>Bacteria</taxon>
        <taxon>Bacillati</taxon>
        <taxon>Bacillota</taxon>
        <taxon>Bacilli</taxon>
        <taxon>Bacillales</taxon>
        <taxon>Bacillaceae</taxon>
        <taxon>Shouchella</taxon>
    </lineage>
</organism>
<keyword evidence="2" id="KW-0456">Lyase</keyword>
<dbReference type="FunFam" id="3.90.226.10:FF:000009">
    <property type="entry name" value="Carnitinyl-CoA dehydratase"/>
    <property type="match status" value="1"/>
</dbReference>
<dbReference type="Gene3D" id="1.10.12.10">
    <property type="entry name" value="Lyase 2-enoyl-coa Hydratase, Chain A, domain 2"/>
    <property type="match status" value="1"/>
</dbReference>
<reference evidence="5" key="1">
    <citation type="submission" date="2016-09" db="EMBL/GenBank/DDBJ databases">
        <authorList>
            <person name="Varghese N."/>
            <person name="Submissions S."/>
        </authorList>
    </citation>
    <scope>NUCLEOTIDE SEQUENCE [LARGE SCALE GENOMIC DNA]</scope>
    <source>
        <strain evidence="5">25nlg</strain>
    </source>
</reference>
<gene>
    <name evidence="4" type="ORF">SAMN05421737_10378</name>
</gene>
<dbReference type="Gene3D" id="3.90.226.10">
    <property type="entry name" value="2-enoyl-CoA Hydratase, Chain A, domain 1"/>
    <property type="match status" value="1"/>
</dbReference>
<dbReference type="GO" id="GO:0006635">
    <property type="term" value="P:fatty acid beta-oxidation"/>
    <property type="evidence" value="ECO:0007669"/>
    <property type="project" value="TreeGrafter"/>
</dbReference>